<gene>
    <name evidence="2" type="ORF">PanWU01x14_320840</name>
</gene>
<proteinExistence type="predicted"/>
<accession>A0A2P5ALF4</accession>
<evidence type="ECO:0000313" key="2">
    <source>
        <dbReference type="EMBL" id="PON37363.1"/>
    </source>
</evidence>
<comment type="caution">
    <text evidence="2">The sequence shown here is derived from an EMBL/GenBank/DDBJ whole genome shotgun (WGS) entry which is preliminary data.</text>
</comment>
<organism evidence="2 3">
    <name type="scientific">Parasponia andersonii</name>
    <name type="common">Sponia andersonii</name>
    <dbReference type="NCBI Taxonomy" id="3476"/>
    <lineage>
        <taxon>Eukaryota</taxon>
        <taxon>Viridiplantae</taxon>
        <taxon>Streptophyta</taxon>
        <taxon>Embryophyta</taxon>
        <taxon>Tracheophyta</taxon>
        <taxon>Spermatophyta</taxon>
        <taxon>Magnoliopsida</taxon>
        <taxon>eudicotyledons</taxon>
        <taxon>Gunneridae</taxon>
        <taxon>Pentapetalae</taxon>
        <taxon>rosids</taxon>
        <taxon>fabids</taxon>
        <taxon>Rosales</taxon>
        <taxon>Cannabaceae</taxon>
        <taxon>Parasponia</taxon>
    </lineage>
</organism>
<dbReference type="EMBL" id="JXTB01000533">
    <property type="protein sequence ID" value="PON37363.1"/>
    <property type="molecule type" value="Genomic_DNA"/>
</dbReference>
<evidence type="ECO:0000256" key="1">
    <source>
        <dbReference type="SAM" id="MobiDB-lite"/>
    </source>
</evidence>
<sequence length="75" mass="8039">MESMVMNNQSSETEATLQAERDSGILPLAGRSHRIARLGRVRTESASVAELERLDSPNAITVRLSRGLSCAQGVG</sequence>
<dbReference type="AlphaFoldDB" id="A0A2P5ALF4"/>
<evidence type="ECO:0000313" key="3">
    <source>
        <dbReference type="Proteomes" id="UP000237105"/>
    </source>
</evidence>
<feature type="compositionally biased region" description="Polar residues" evidence="1">
    <location>
        <begin position="1"/>
        <end position="16"/>
    </location>
</feature>
<dbReference type="Proteomes" id="UP000237105">
    <property type="component" value="Unassembled WGS sequence"/>
</dbReference>
<protein>
    <submittedName>
        <fullName evidence="2">Uncharacterized protein</fullName>
    </submittedName>
</protein>
<dbReference type="OrthoDB" id="10304030at2759"/>
<feature type="region of interest" description="Disordered" evidence="1">
    <location>
        <begin position="1"/>
        <end position="24"/>
    </location>
</feature>
<keyword evidence="3" id="KW-1185">Reference proteome</keyword>
<reference evidence="3" key="1">
    <citation type="submission" date="2016-06" db="EMBL/GenBank/DDBJ databases">
        <title>Parallel loss of symbiosis genes in relatives of nitrogen-fixing non-legume Parasponia.</title>
        <authorList>
            <person name="Van Velzen R."/>
            <person name="Holmer R."/>
            <person name="Bu F."/>
            <person name="Rutten L."/>
            <person name="Van Zeijl A."/>
            <person name="Liu W."/>
            <person name="Santuari L."/>
            <person name="Cao Q."/>
            <person name="Sharma T."/>
            <person name="Shen D."/>
            <person name="Roswanjaya Y."/>
            <person name="Wardhani T."/>
            <person name="Kalhor M.S."/>
            <person name="Jansen J."/>
            <person name="Van den Hoogen J."/>
            <person name="Gungor B."/>
            <person name="Hartog M."/>
            <person name="Hontelez J."/>
            <person name="Verver J."/>
            <person name="Yang W.-C."/>
            <person name="Schijlen E."/>
            <person name="Repin R."/>
            <person name="Schilthuizen M."/>
            <person name="Schranz E."/>
            <person name="Heidstra R."/>
            <person name="Miyata K."/>
            <person name="Fedorova E."/>
            <person name="Kohlen W."/>
            <person name="Bisseling T."/>
            <person name="Smit S."/>
            <person name="Geurts R."/>
        </authorList>
    </citation>
    <scope>NUCLEOTIDE SEQUENCE [LARGE SCALE GENOMIC DNA]</scope>
    <source>
        <strain evidence="3">cv. WU1-14</strain>
    </source>
</reference>
<name>A0A2P5ALF4_PARAD</name>